<accession>A0A5N4CSC3</accession>
<dbReference type="AlphaFoldDB" id="A0A5N4CSC3"/>
<feature type="chain" id="PRO_5024441647" evidence="1">
    <location>
        <begin position="30"/>
        <end position="135"/>
    </location>
</feature>
<evidence type="ECO:0000256" key="1">
    <source>
        <dbReference type="SAM" id="SignalP"/>
    </source>
</evidence>
<evidence type="ECO:0000313" key="2">
    <source>
        <dbReference type="EMBL" id="KAB1261752.1"/>
    </source>
</evidence>
<keyword evidence="3" id="KW-1185">Reference proteome</keyword>
<protein>
    <submittedName>
        <fullName evidence="2">Uncharacterized protein</fullName>
    </submittedName>
</protein>
<name>A0A5N4CSC3_CAMDR</name>
<dbReference type="EMBL" id="JWIN03000020">
    <property type="protein sequence ID" value="KAB1261752.1"/>
    <property type="molecule type" value="Genomic_DNA"/>
</dbReference>
<keyword evidence="1" id="KW-0732">Signal</keyword>
<evidence type="ECO:0000313" key="3">
    <source>
        <dbReference type="Proteomes" id="UP000299084"/>
    </source>
</evidence>
<sequence length="135" mass="14640">MLLIPGPKRPKRGCSFHLVSWILALEAFCWQVSKEVQPGLCGETVERVPRCYPTPAPTPTPRHCLTASSGETETRITHPALPGLIQGRLPVGSGFIRGPEVRQTEAGGRKGKSDVGRVCLCEGPEAERTWGGLRN</sequence>
<comment type="caution">
    <text evidence="2">The sequence shown here is derived from an EMBL/GenBank/DDBJ whole genome shotgun (WGS) entry which is preliminary data.</text>
</comment>
<feature type="signal peptide" evidence="1">
    <location>
        <begin position="1"/>
        <end position="29"/>
    </location>
</feature>
<reference evidence="2 3" key="1">
    <citation type="journal article" date="2019" name="Mol. Ecol. Resour.">
        <title>Improving Illumina assemblies with Hi-C and long reads: an example with the North African dromedary.</title>
        <authorList>
            <person name="Elbers J.P."/>
            <person name="Rogers M.F."/>
            <person name="Perelman P.L."/>
            <person name="Proskuryakova A.A."/>
            <person name="Serdyukova N.A."/>
            <person name="Johnson W.E."/>
            <person name="Horin P."/>
            <person name="Corander J."/>
            <person name="Murphy D."/>
            <person name="Burger P.A."/>
        </authorList>
    </citation>
    <scope>NUCLEOTIDE SEQUENCE [LARGE SCALE GENOMIC DNA]</scope>
    <source>
        <strain evidence="2">Drom800</strain>
        <tissue evidence="2">Blood</tissue>
    </source>
</reference>
<dbReference type="Proteomes" id="UP000299084">
    <property type="component" value="Unassembled WGS sequence"/>
</dbReference>
<proteinExistence type="predicted"/>
<organism evidence="2 3">
    <name type="scientific">Camelus dromedarius</name>
    <name type="common">Dromedary</name>
    <name type="synonym">Arabian camel</name>
    <dbReference type="NCBI Taxonomy" id="9838"/>
    <lineage>
        <taxon>Eukaryota</taxon>
        <taxon>Metazoa</taxon>
        <taxon>Chordata</taxon>
        <taxon>Craniata</taxon>
        <taxon>Vertebrata</taxon>
        <taxon>Euteleostomi</taxon>
        <taxon>Mammalia</taxon>
        <taxon>Eutheria</taxon>
        <taxon>Laurasiatheria</taxon>
        <taxon>Artiodactyla</taxon>
        <taxon>Tylopoda</taxon>
        <taxon>Camelidae</taxon>
        <taxon>Camelus</taxon>
    </lineage>
</organism>
<gene>
    <name evidence="2" type="ORF">Cadr_000022406</name>
</gene>